<dbReference type="RefSeq" id="WP_133225001.1">
    <property type="nucleotide sequence ID" value="NZ_SMRT01000001.1"/>
</dbReference>
<protein>
    <submittedName>
        <fullName evidence="1">PqqD family protein</fullName>
    </submittedName>
</protein>
<dbReference type="InterPro" id="IPR041881">
    <property type="entry name" value="PqqD_sf"/>
</dbReference>
<dbReference type="EMBL" id="SMRT01000001">
    <property type="protein sequence ID" value="TDG00292.1"/>
    <property type="molecule type" value="Genomic_DNA"/>
</dbReference>
<dbReference type="Pfam" id="PF05402">
    <property type="entry name" value="PqqD"/>
    <property type="match status" value="1"/>
</dbReference>
<keyword evidence="2" id="KW-1185">Reference proteome</keyword>
<gene>
    <name evidence="1" type="ORF">E1757_01210</name>
</gene>
<accession>A0A4R5KWA3</accession>
<dbReference type="AlphaFoldDB" id="A0A4R5KWA3"/>
<dbReference type="Proteomes" id="UP000295636">
    <property type="component" value="Unassembled WGS sequence"/>
</dbReference>
<dbReference type="InterPro" id="IPR008792">
    <property type="entry name" value="PQQD"/>
</dbReference>
<evidence type="ECO:0000313" key="1">
    <source>
        <dbReference type="EMBL" id="TDG00292.1"/>
    </source>
</evidence>
<dbReference type="OrthoDB" id="2882895at2"/>
<sequence length="89" mass="10345">MSQQYRRSMNVEAVEVENEWMILHADQYTVTKLNEVGGLCWELLKEERSVQALAEEMGRQYDVAAQETEQDIESFLEELLKLGLVEHAN</sequence>
<reference evidence="1 2" key="1">
    <citation type="submission" date="2019-03" db="EMBL/GenBank/DDBJ databases">
        <title>This is whole genome sequence of Paenibacillus sp MS74 strain.</title>
        <authorList>
            <person name="Trinh H.N."/>
        </authorList>
    </citation>
    <scope>NUCLEOTIDE SEQUENCE [LARGE SCALE GENOMIC DNA]</scope>
    <source>
        <strain evidence="1 2">MS74</strain>
    </source>
</reference>
<organism evidence="1 2">
    <name type="scientific">Paenibacillus piri</name>
    <dbReference type="NCBI Taxonomy" id="2547395"/>
    <lineage>
        <taxon>Bacteria</taxon>
        <taxon>Bacillati</taxon>
        <taxon>Bacillota</taxon>
        <taxon>Bacilli</taxon>
        <taxon>Bacillales</taxon>
        <taxon>Paenibacillaceae</taxon>
        <taxon>Paenibacillus</taxon>
    </lineage>
</organism>
<proteinExistence type="predicted"/>
<dbReference type="Gene3D" id="1.10.10.1150">
    <property type="entry name" value="Coenzyme PQQ synthesis protein D (PqqD)"/>
    <property type="match status" value="1"/>
</dbReference>
<name>A0A4R5KWA3_9BACL</name>
<comment type="caution">
    <text evidence="1">The sequence shown here is derived from an EMBL/GenBank/DDBJ whole genome shotgun (WGS) entry which is preliminary data.</text>
</comment>
<evidence type="ECO:0000313" key="2">
    <source>
        <dbReference type="Proteomes" id="UP000295636"/>
    </source>
</evidence>